<evidence type="ECO:0000313" key="2">
    <source>
        <dbReference type="EMBL" id="ATY59127.1"/>
    </source>
</evidence>
<name>A0A2H4S7P2_CORMI</name>
<dbReference type="OrthoDB" id="5378435at2759"/>
<organism evidence="2 3">
    <name type="scientific">Cordyceps militaris</name>
    <name type="common">Caterpillar fungus</name>
    <name type="synonym">Clavaria militaris</name>
    <dbReference type="NCBI Taxonomy" id="73501"/>
    <lineage>
        <taxon>Eukaryota</taxon>
        <taxon>Fungi</taxon>
        <taxon>Dikarya</taxon>
        <taxon>Ascomycota</taxon>
        <taxon>Pezizomycotina</taxon>
        <taxon>Sordariomycetes</taxon>
        <taxon>Hypocreomycetidae</taxon>
        <taxon>Hypocreales</taxon>
        <taxon>Cordycipitaceae</taxon>
        <taxon>Cordyceps</taxon>
    </lineage>
</organism>
<proteinExistence type="predicted"/>
<dbReference type="Proteomes" id="UP000323067">
    <property type="component" value="Chromosome iv"/>
</dbReference>
<feature type="region of interest" description="Disordered" evidence="1">
    <location>
        <begin position="422"/>
        <end position="461"/>
    </location>
</feature>
<protein>
    <submittedName>
        <fullName evidence="2">Uncharacterized protein</fullName>
    </submittedName>
</protein>
<evidence type="ECO:0000256" key="1">
    <source>
        <dbReference type="SAM" id="MobiDB-lite"/>
    </source>
</evidence>
<accession>A0A2H4S7P2</accession>
<feature type="compositionally biased region" description="Basic and acidic residues" evidence="1">
    <location>
        <begin position="427"/>
        <end position="438"/>
    </location>
</feature>
<feature type="compositionally biased region" description="Acidic residues" evidence="1">
    <location>
        <begin position="439"/>
        <end position="461"/>
    </location>
</feature>
<dbReference type="VEuPathDB" id="FungiDB:CCM_05590"/>
<gene>
    <name evidence="2" type="ORF">A9K55_002969</name>
</gene>
<reference evidence="2 3" key="1">
    <citation type="journal article" date="2017" name="BMC Genomics">
        <title>Chromosome level assembly and secondary metabolite potential of the parasitic fungus Cordyceps militaris.</title>
        <authorList>
            <person name="Kramer G.J."/>
            <person name="Nodwell J.R."/>
        </authorList>
    </citation>
    <scope>NUCLEOTIDE SEQUENCE [LARGE SCALE GENOMIC DNA]</scope>
    <source>
        <strain evidence="2 3">ATCC 34164</strain>
    </source>
</reference>
<dbReference type="AlphaFoldDB" id="A0A2H4S7P2"/>
<dbReference type="VEuPathDB" id="FungiDB:A9K55_002969"/>
<evidence type="ECO:0000313" key="3">
    <source>
        <dbReference type="Proteomes" id="UP000323067"/>
    </source>
</evidence>
<dbReference type="EMBL" id="CP023322">
    <property type="protein sequence ID" value="ATY59127.1"/>
    <property type="molecule type" value="Genomic_DNA"/>
</dbReference>
<sequence length="461" mass="51089">MHTSITNRRACSRHRKPASAARPAQTVVCQSVLCVLCGCAKRDTRSLLVAAKAGWFLTHIKIQKASWGPLHASQLSHSSVTIYTPPPSTTTIYQQHRDSKMMQHPVYGMPPQSAAGYPQQMYYDDFNMGQAPGRRLSRGSMGQRIGTAMRVMKPASANNSPRSAILAARRRTMMNDGTNPRRQQQVLDYLNTAQNLGLPRQDAVPSQGRPLSWHPSSHLVVPQANFQHTTGTNPISTPNMYTDYQDMYFGAGSQYSPMVESYSTNTSPASAFSPLPASFPPLENEQYYGTDGWDMTQKPGALYTPTEECQMFPNSLPSNMVSGQVQGNNGVDWNNFIMHGFNRTSPPTPETFLQPPQHYQQSMQERPAPYPQVEPAEEEEGEILVGMGLYDTPEKHQEDPQLNNYHSTVTSLLGSTFRLTEPVGKGLKLEETWEPPKSDDEDEDEDDGLDAEGEDEAAGTA</sequence>